<dbReference type="Proteomes" id="UP000807115">
    <property type="component" value="Chromosome 4"/>
</dbReference>
<feature type="chain" id="PRO_5037806839" description="Secreted protein" evidence="1">
    <location>
        <begin position="28"/>
        <end position="64"/>
    </location>
</feature>
<reference evidence="2" key="2">
    <citation type="submission" date="2020-10" db="EMBL/GenBank/DDBJ databases">
        <authorList>
            <person name="Cooper E.A."/>
            <person name="Brenton Z.W."/>
            <person name="Flinn B.S."/>
            <person name="Jenkins J."/>
            <person name="Shu S."/>
            <person name="Flowers D."/>
            <person name="Luo F."/>
            <person name="Wang Y."/>
            <person name="Xia P."/>
            <person name="Barry K."/>
            <person name="Daum C."/>
            <person name="Lipzen A."/>
            <person name="Yoshinaga Y."/>
            <person name="Schmutz J."/>
            <person name="Saski C."/>
            <person name="Vermerris W."/>
            <person name="Kresovich S."/>
        </authorList>
    </citation>
    <scope>NUCLEOTIDE SEQUENCE</scope>
</reference>
<evidence type="ECO:0000313" key="2">
    <source>
        <dbReference type="EMBL" id="KAG0532866.1"/>
    </source>
</evidence>
<accession>A0A921R5A7</accession>
<evidence type="ECO:0000313" key="3">
    <source>
        <dbReference type="Proteomes" id="UP000807115"/>
    </source>
</evidence>
<proteinExistence type="predicted"/>
<name>A0A921R5A7_SORBI</name>
<comment type="caution">
    <text evidence="2">The sequence shown here is derived from an EMBL/GenBank/DDBJ whole genome shotgun (WGS) entry which is preliminary data.</text>
</comment>
<evidence type="ECO:0008006" key="4">
    <source>
        <dbReference type="Google" id="ProtNLM"/>
    </source>
</evidence>
<evidence type="ECO:0000256" key="1">
    <source>
        <dbReference type="SAM" id="SignalP"/>
    </source>
</evidence>
<gene>
    <name evidence="2" type="ORF">BDA96_04G142400</name>
</gene>
<protein>
    <recommendedName>
        <fullName evidence="4">Secreted protein</fullName>
    </recommendedName>
</protein>
<organism evidence="2 3">
    <name type="scientific">Sorghum bicolor</name>
    <name type="common">Sorghum</name>
    <name type="synonym">Sorghum vulgare</name>
    <dbReference type="NCBI Taxonomy" id="4558"/>
    <lineage>
        <taxon>Eukaryota</taxon>
        <taxon>Viridiplantae</taxon>
        <taxon>Streptophyta</taxon>
        <taxon>Embryophyta</taxon>
        <taxon>Tracheophyta</taxon>
        <taxon>Spermatophyta</taxon>
        <taxon>Magnoliopsida</taxon>
        <taxon>Liliopsida</taxon>
        <taxon>Poales</taxon>
        <taxon>Poaceae</taxon>
        <taxon>PACMAD clade</taxon>
        <taxon>Panicoideae</taxon>
        <taxon>Andropogonodae</taxon>
        <taxon>Andropogoneae</taxon>
        <taxon>Sorghinae</taxon>
        <taxon>Sorghum</taxon>
    </lineage>
</organism>
<feature type="signal peptide" evidence="1">
    <location>
        <begin position="1"/>
        <end position="27"/>
    </location>
</feature>
<reference evidence="2" key="1">
    <citation type="journal article" date="2019" name="BMC Genomics">
        <title>A new reference genome for Sorghum bicolor reveals high levels of sequence similarity between sweet and grain genotypes: implications for the genetics of sugar metabolism.</title>
        <authorList>
            <person name="Cooper E.A."/>
            <person name="Brenton Z.W."/>
            <person name="Flinn B.S."/>
            <person name="Jenkins J."/>
            <person name="Shu S."/>
            <person name="Flowers D."/>
            <person name="Luo F."/>
            <person name="Wang Y."/>
            <person name="Xia P."/>
            <person name="Barry K."/>
            <person name="Daum C."/>
            <person name="Lipzen A."/>
            <person name="Yoshinaga Y."/>
            <person name="Schmutz J."/>
            <person name="Saski C."/>
            <person name="Vermerris W."/>
            <person name="Kresovich S."/>
        </authorList>
    </citation>
    <scope>NUCLEOTIDE SEQUENCE</scope>
</reference>
<dbReference type="AlphaFoldDB" id="A0A921R5A7"/>
<dbReference type="EMBL" id="CM027683">
    <property type="protein sequence ID" value="KAG0532866.1"/>
    <property type="molecule type" value="Genomic_DNA"/>
</dbReference>
<sequence>MAMLDMHYVFVLHFLSLSRTLSMVVLGIDHQPQHRSVQSRVAQTLHEISIEWWRHYIYSLPHQI</sequence>
<keyword evidence="1" id="KW-0732">Signal</keyword>